<sequence length="306" mass="34791">MAAQTIAETAQKTVTPETLLYAAAKLSERCLNVPISLIRAIKKYPREQEELYMKRKLLSLSQSFNDIKDVNLQTSREIVEDPLKSFQQSKCYRDEQTNAYVASRIPVVYSACYKLLKELRRRLPGFSPANILDFGARRTGLTFWSLQEVWPKSLEKVNLIQPSQSMQHAGQNLIQEDGLKLQQANDAPHEVVDAVTYDSNAMETNGGGGVDDDGRDEEEEDKEEIASAPPIFHYMHHMRHGIISRPKASTYSIWSEGRPRPKTIPPIFKPHPKYQAAADDSDARPMSTLVLFIHFSPFALFFLFIF</sequence>
<proteinExistence type="predicted"/>
<evidence type="ECO:0000256" key="8">
    <source>
        <dbReference type="SAM" id="MobiDB-lite"/>
    </source>
</evidence>
<dbReference type="InterPro" id="IPR015324">
    <property type="entry name" value="Ribosomal_Rsm22-like"/>
</dbReference>
<dbReference type="GO" id="GO:0046872">
    <property type="term" value="F:metal ion binding"/>
    <property type="evidence" value="ECO:0007669"/>
    <property type="project" value="UniProtKB-KW"/>
</dbReference>
<keyword evidence="6" id="KW-0496">Mitochondrion</keyword>
<keyword evidence="3" id="KW-0809">Transit peptide</keyword>
<keyword evidence="9" id="KW-0472">Membrane</keyword>
<keyword evidence="11" id="KW-1185">Reference proteome</keyword>
<dbReference type="PANTHER" id="PTHR21320:SF3">
    <property type="entry name" value="CYTOCHROME C OXIDASE ASSEMBLY PROTEIN COX11, MITOCHONDRIAL-RELATED"/>
    <property type="match status" value="1"/>
</dbReference>
<name>A0A2Z6LVD4_TRISU</name>
<dbReference type="PANTHER" id="PTHR21320">
    <property type="entry name" value="CYTOCHROME C OXIDASE ASSEMBLY PROTEIN COX11-RELATED"/>
    <property type="match status" value="1"/>
</dbReference>
<feature type="region of interest" description="Disordered" evidence="8">
    <location>
        <begin position="199"/>
        <end position="223"/>
    </location>
</feature>
<protein>
    <submittedName>
        <fullName evidence="10">Uncharacterized protein</fullName>
    </submittedName>
</protein>
<evidence type="ECO:0000256" key="1">
    <source>
        <dbReference type="ARBA" id="ARBA00004173"/>
    </source>
</evidence>
<evidence type="ECO:0000256" key="3">
    <source>
        <dbReference type="ARBA" id="ARBA00022946"/>
    </source>
</evidence>
<dbReference type="Proteomes" id="UP000242715">
    <property type="component" value="Unassembled WGS sequence"/>
</dbReference>
<reference evidence="11" key="1">
    <citation type="journal article" date="2017" name="Front. Plant Sci.">
        <title>Climate Clever Clovers: New Paradigm to Reduce the Environmental Footprint of Ruminants by Breeding Low Methanogenic Forages Utilizing Haplotype Variation.</title>
        <authorList>
            <person name="Kaur P."/>
            <person name="Appels R."/>
            <person name="Bayer P.E."/>
            <person name="Keeble-Gagnere G."/>
            <person name="Wang J."/>
            <person name="Hirakawa H."/>
            <person name="Shirasawa K."/>
            <person name="Vercoe P."/>
            <person name="Stefanova K."/>
            <person name="Durmic Z."/>
            <person name="Nichols P."/>
            <person name="Revell C."/>
            <person name="Isobe S.N."/>
            <person name="Edwards D."/>
            <person name="Erskine W."/>
        </authorList>
    </citation>
    <scope>NUCLEOTIDE SEQUENCE [LARGE SCALE GENOMIC DNA]</scope>
    <source>
        <strain evidence="11">cv. Daliak</strain>
    </source>
</reference>
<keyword evidence="9" id="KW-0812">Transmembrane</keyword>
<dbReference type="GO" id="GO:0005739">
    <property type="term" value="C:mitochondrion"/>
    <property type="evidence" value="ECO:0007669"/>
    <property type="project" value="UniProtKB-SubCell"/>
</dbReference>
<dbReference type="EMBL" id="DF973272">
    <property type="protein sequence ID" value="GAU23574.1"/>
    <property type="molecule type" value="Genomic_DNA"/>
</dbReference>
<evidence type="ECO:0000256" key="6">
    <source>
        <dbReference type="ARBA" id="ARBA00023128"/>
    </source>
</evidence>
<feature type="compositionally biased region" description="Acidic residues" evidence="8">
    <location>
        <begin position="210"/>
        <end position="223"/>
    </location>
</feature>
<feature type="transmembrane region" description="Helical" evidence="9">
    <location>
        <begin position="286"/>
        <end position="305"/>
    </location>
</feature>
<keyword evidence="9" id="KW-1133">Transmembrane helix</keyword>
<dbReference type="GO" id="GO:0008168">
    <property type="term" value="F:methyltransferase activity"/>
    <property type="evidence" value="ECO:0007669"/>
    <property type="project" value="InterPro"/>
</dbReference>
<comment type="function">
    <text evidence="7">Mitochondrial ribosome (mitoribosome) assembly factor. Binds at the interface of the head and body domains of the mitochondrial small ribosomal subunit (mt-SSU), occluding the mRNA channel and preventing compaction of the head domain towards the body. Probable inactive methyltransferase: retains the characteristic folding and ability to bind S-adenosyl-L-methionine, but it probably lost its methyltransferase activity.</text>
</comment>
<dbReference type="AlphaFoldDB" id="A0A2Z6LVD4"/>
<accession>A0A2Z6LVD4</accession>
<evidence type="ECO:0000256" key="4">
    <source>
        <dbReference type="ARBA" id="ARBA00023004"/>
    </source>
</evidence>
<organism evidence="10 11">
    <name type="scientific">Trifolium subterraneum</name>
    <name type="common">Subterranean clover</name>
    <dbReference type="NCBI Taxonomy" id="3900"/>
    <lineage>
        <taxon>Eukaryota</taxon>
        <taxon>Viridiplantae</taxon>
        <taxon>Streptophyta</taxon>
        <taxon>Embryophyta</taxon>
        <taxon>Tracheophyta</taxon>
        <taxon>Spermatophyta</taxon>
        <taxon>Magnoliopsida</taxon>
        <taxon>eudicotyledons</taxon>
        <taxon>Gunneridae</taxon>
        <taxon>Pentapetalae</taxon>
        <taxon>rosids</taxon>
        <taxon>fabids</taxon>
        <taxon>Fabales</taxon>
        <taxon>Fabaceae</taxon>
        <taxon>Papilionoideae</taxon>
        <taxon>50 kb inversion clade</taxon>
        <taxon>NPAAA clade</taxon>
        <taxon>Hologalegina</taxon>
        <taxon>IRL clade</taxon>
        <taxon>Trifolieae</taxon>
        <taxon>Trifolium</taxon>
    </lineage>
</organism>
<evidence type="ECO:0000256" key="7">
    <source>
        <dbReference type="ARBA" id="ARBA00045681"/>
    </source>
</evidence>
<keyword evidence="2" id="KW-0479">Metal-binding</keyword>
<dbReference type="OrthoDB" id="421327at2759"/>
<gene>
    <name evidence="10" type="ORF">TSUD_385620</name>
</gene>
<dbReference type="GO" id="GO:0051536">
    <property type="term" value="F:iron-sulfur cluster binding"/>
    <property type="evidence" value="ECO:0007669"/>
    <property type="project" value="UniProtKB-KW"/>
</dbReference>
<evidence type="ECO:0000313" key="11">
    <source>
        <dbReference type="Proteomes" id="UP000242715"/>
    </source>
</evidence>
<dbReference type="Pfam" id="PF09243">
    <property type="entry name" value="Rsm22"/>
    <property type="match status" value="1"/>
</dbReference>
<evidence type="ECO:0000256" key="9">
    <source>
        <dbReference type="SAM" id="Phobius"/>
    </source>
</evidence>
<keyword evidence="5" id="KW-0411">Iron-sulfur</keyword>
<keyword evidence="4" id="KW-0408">Iron</keyword>
<dbReference type="GO" id="GO:0006412">
    <property type="term" value="P:translation"/>
    <property type="evidence" value="ECO:0007669"/>
    <property type="project" value="InterPro"/>
</dbReference>
<evidence type="ECO:0000313" key="10">
    <source>
        <dbReference type="EMBL" id="GAU23574.1"/>
    </source>
</evidence>
<evidence type="ECO:0000256" key="5">
    <source>
        <dbReference type="ARBA" id="ARBA00023014"/>
    </source>
</evidence>
<evidence type="ECO:0000256" key="2">
    <source>
        <dbReference type="ARBA" id="ARBA00022723"/>
    </source>
</evidence>
<comment type="subcellular location">
    <subcellularLocation>
        <location evidence="1">Mitochondrion</location>
    </subcellularLocation>
</comment>